<dbReference type="Pfam" id="PF01554">
    <property type="entry name" value="MatE"/>
    <property type="match status" value="2"/>
</dbReference>
<evidence type="ECO:0000256" key="3">
    <source>
        <dbReference type="ARBA" id="ARBA00022106"/>
    </source>
</evidence>
<evidence type="ECO:0000256" key="1">
    <source>
        <dbReference type="ARBA" id="ARBA00004651"/>
    </source>
</evidence>
<dbReference type="InterPro" id="IPR048279">
    <property type="entry name" value="MdtK-like"/>
</dbReference>
<keyword evidence="8 10" id="KW-0472">Membrane</keyword>
<feature type="transmembrane region" description="Helical" evidence="10">
    <location>
        <begin position="7"/>
        <end position="28"/>
    </location>
</feature>
<evidence type="ECO:0000256" key="2">
    <source>
        <dbReference type="ARBA" id="ARBA00008417"/>
    </source>
</evidence>
<feature type="transmembrane region" description="Helical" evidence="10">
    <location>
        <begin position="159"/>
        <end position="181"/>
    </location>
</feature>
<evidence type="ECO:0000256" key="7">
    <source>
        <dbReference type="ARBA" id="ARBA00022989"/>
    </source>
</evidence>
<keyword evidence="12" id="KW-1185">Reference proteome</keyword>
<dbReference type="Proteomes" id="UP000280696">
    <property type="component" value="Unassembled WGS sequence"/>
</dbReference>
<feature type="transmembrane region" description="Helical" evidence="10">
    <location>
        <begin position="48"/>
        <end position="72"/>
    </location>
</feature>
<feature type="transmembrane region" description="Helical" evidence="10">
    <location>
        <begin position="187"/>
        <end position="211"/>
    </location>
</feature>
<keyword evidence="7 10" id="KW-1133">Transmembrane helix</keyword>
<evidence type="ECO:0000313" key="11">
    <source>
        <dbReference type="EMBL" id="RKI93132.1"/>
    </source>
</evidence>
<dbReference type="PIRSF" id="PIRSF006603">
    <property type="entry name" value="DinF"/>
    <property type="match status" value="1"/>
</dbReference>
<feature type="transmembrane region" description="Helical" evidence="10">
    <location>
        <begin position="84"/>
        <end position="112"/>
    </location>
</feature>
<keyword evidence="4" id="KW-0813">Transport</keyword>
<proteinExistence type="inferred from homology"/>
<comment type="caution">
    <text evidence="11">The sequence shown here is derived from an EMBL/GenBank/DDBJ whole genome shotgun (WGS) entry which is preliminary data.</text>
</comment>
<comment type="similarity">
    <text evidence="2">Belongs to the multi antimicrobial extrusion (MATE) (TC 2.A.66.1) family. MepA subfamily.</text>
</comment>
<dbReference type="GO" id="GO:0046677">
    <property type="term" value="P:response to antibiotic"/>
    <property type="evidence" value="ECO:0007669"/>
    <property type="project" value="UniProtKB-KW"/>
</dbReference>
<dbReference type="PANTHER" id="PTHR43823:SF3">
    <property type="entry name" value="MULTIDRUG EXPORT PROTEIN MEPA"/>
    <property type="match status" value="1"/>
</dbReference>
<evidence type="ECO:0000256" key="9">
    <source>
        <dbReference type="ARBA" id="ARBA00023251"/>
    </source>
</evidence>
<name>A0A3A9AP16_9FIRM</name>
<keyword evidence="5" id="KW-1003">Cell membrane</keyword>
<feature type="transmembrane region" description="Helical" evidence="10">
    <location>
        <begin position="132"/>
        <end position="152"/>
    </location>
</feature>
<dbReference type="PANTHER" id="PTHR43823">
    <property type="entry name" value="SPORULATION PROTEIN YKVU"/>
    <property type="match status" value="1"/>
</dbReference>
<accession>A0A3A9AP16</accession>
<dbReference type="InterPro" id="IPR045070">
    <property type="entry name" value="MATE_MepA-like"/>
</dbReference>
<dbReference type="OrthoDB" id="305360at2"/>
<feature type="transmembrane region" description="Helical" evidence="10">
    <location>
        <begin position="307"/>
        <end position="330"/>
    </location>
</feature>
<dbReference type="EMBL" id="RAYQ01000003">
    <property type="protein sequence ID" value="RKI93132.1"/>
    <property type="molecule type" value="Genomic_DNA"/>
</dbReference>
<keyword evidence="9" id="KW-0046">Antibiotic resistance</keyword>
<dbReference type="NCBIfam" id="TIGR00797">
    <property type="entry name" value="matE"/>
    <property type="match status" value="1"/>
</dbReference>
<comment type="subcellular location">
    <subcellularLocation>
        <location evidence="1">Cell membrane</location>
        <topology evidence="1">Multi-pass membrane protein</topology>
    </subcellularLocation>
</comment>
<feature type="transmembrane region" description="Helical" evidence="10">
    <location>
        <begin position="410"/>
        <end position="427"/>
    </location>
</feature>
<evidence type="ECO:0000256" key="4">
    <source>
        <dbReference type="ARBA" id="ARBA00022448"/>
    </source>
</evidence>
<dbReference type="AlphaFoldDB" id="A0A3A9AP16"/>
<dbReference type="GO" id="GO:0042910">
    <property type="term" value="F:xenobiotic transmembrane transporter activity"/>
    <property type="evidence" value="ECO:0007669"/>
    <property type="project" value="InterPro"/>
</dbReference>
<feature type="transmembrane region" description="Helical" evidence="10">
    <location>
        <begin position="350"/>
        <end position="373"/>
    </location>
</feature>
<dbReference type="RefSeq" id="WP_120466982.1">
    <property type="nucleotide sequence ID" value="NZ_RAYQ01000003.1"/>
</dbReference>
<dbReference type="InterPro" id="IPR051327">
    <property type="entry name" value="MATE_MepA_subfamily"/>
</dbReference>
<dbReference type="GO" id="GO:0015297">
    <property type="term" value="F:antiporter activity"/>
    <property type="evidence" value="ECO:0007669"/>
    <property type="project" value="InterPro"/>
</dbReference>
<dbReference type="GO" id="GO:0005886">
    <property type="term" value="C:plasma membrane"/>
    <property type="evidence" value="ECO:0007669"/>
    <property type="project" value="UniProtKB-SubCell"/>
</dbReference>
<evidence type="ECO:0000256" key="6">
    <source>
        <dbReference type="ARBA" id="ARBA00022692"/>
    </source>
</evidence>
<dbReference type="CDD" id="cd13143">
    <property type="entry name" value="MATE_MepA_like"/>
    <property type="match status" value="1"/>
</dbReference>
<sequence length="436" mass="47094">MNAKTKSLFGYIFPALGGLFVTYLYNVIDGIFVGQGIGSAALGAVNIGVPFITFVVAIAAMFPMGGATVVAIRMGREDNEGANHAFMTAFSLTILLSVLLTAVGMVFSQQIVNLSGARGLSAEMREMSAQYLFYYSAFSIPMLMSNCLSVFVRNDGSPTISFIGMCTGAIANIFLDWLFIFPFGMGVIGAAVASGLGQVLSVFVLLSHFVLKRGRLRIKPFKMDLGLMKKICKRGVPEAVTQLTTPVTALCYNLMLTRLVGDIGVSTFSVLSFIYSLANAILSGVAQGIQPLWGHCYGKQDTDEMNWYFRCGIIINCILAVLIYGVLFFFDKPVIRIFNRDADLVRTASAALPLFSLSFIPMALNLIYTAFFFSTKRTGAANAIAVSRGIIVKALAIFCIPLLFGSDSIWVAPFVAEIVSLVFAVGLSKASKLVYQ</sequence>
<evidence type="ECO:0000256" key="10">
    <source>
        <dbReference type="SAM" id="Phobius"/>
    </source>
</evidence>
<organism evidence="11 12">
    <name type="scientific">Parablautia intestinalis</name>
    <dbReference type="NCBI Taxonomy" id="2320100"/>
    <lineage>
        <taxon>Bacteria</taxon>
        <taxon>Bacillati</taxon>
        <taxon>Bacillota</taxon>
        <taxon>Clostridia</taxon>
        <taxon>Lachnospirales</taxon>
        <taxon>Lachnospiraceae</taxon>
        <taxon>Parablautia</taxon>
    </lineage>
</organism>
<protein>
    <recommendedName>
        <fullName evidence="3">Multidrug export protein MepA</fullName>
    </recommendedName>
</protein>
<feature type="transmembrane region" description="Helical" evidence="10">
    <location>
        <begin position="385"/>
        <end position="404"/>
    </location>
</feature>
<dbReference type="InterPro" id="IPR002528">
    <property type="entry name" value="MATE_fam"/>
</dbReference>
<keyword evidence="6 10" id="KW-0812">Transmembrane</keyword>
<gene>
    <name evidence="11" type="ORF">D7V94_03850</name>
</gene>
<evidence type="ECO:0000256" key="8">
    <source>
        <dbReference type="ARBA" id="ARBA00023136"/>
    </source>
</evidence>
<reference evidence="11 12" key="1">
    <citation type="submission" date="2018-09" db="EMBL/GenBank/DDBJ databases">
        <title>Murine metabolic-syndrome-specific gut microbial biobank.</title>
        <authorList>
            <person name="Liu C."/>
        </authorList>
    </citation>
    <scope>NUCLEOTIDE SEQUENCE [LARGE SCALE GENOMIC DNA]</scope>
    <source>
        <strain evidence="11 12">0.1xD8-82</strain>
    </source>
</reference>
<evidence type="ECO:0000313" key="12">
    <source>
        <dbReference type="Proteomes" id="UP000280696"/>
    </source>
</evidence>
<evidence type="ECO:0000256" key="5">
    <source>
        <dbReference type="ARBA" id="ARBA00022475"/>
    </source>
</evidence>